<feature type="domain" description="VOC" evidence="15">
    <location>
        <begin position="153"/>
        <end position="274"/>
    </location>
</feature>
<evidence type="ECO:0000256" key="7">
    <source>
        <dbReference type="ARBA" id="ARBA00022737"/>
    </source>
</evidence>
<comment type="similarity">
    <text evidence="3 14">Belongs to the extradiol ring-cleavage dioxygenase family.</text>
</comment>
<dbReference type="PROSITE" id="PS51819">
    <property type="entry name" value="VOC"/>
    <property type="match status" value="2"/>
</dbReference>
<dbReference type="KEGG" id="tmr:Tmar_1792"/>
<dbReference type="STRING" id="644966.Tmar_1792"/>
<dbReference type="RefSeq" id="WP_013496195.1">
    <property type="nucleotide sequence ID" value="NC_014831.1"/>
</dbReference>
<dbReference type="InterPro" id="IPR050383">
    <property type="entry name" value="GlyoxalaseI/FosfomycinResist"/>
</dbReference>
<evidence type="ECO:0000256" key="2">
    <source>
        <dbReference type="ARBA" id="ARBA00001954"/>
    </source>
</evidence>
<gene>
    <name evidence="16" type="ordered locus">Tmar_1792</name>
</gene>
<evidence type="ECO:0000313" key="17">
    <source>
        <dbReference type="Proteomes" id="UP000008915"/>
    </source>
</evidence>
<dbReference type="InterPro" id="IPR000486">
    <property type="entry name" value="Xdiol_ring_cleave_dOase_1/2"/>
</dbReference>
<evidence type="ECO:0000259" key="15">
    <source>
        <dbReference type="PROSITE" id="PS51819"/>
    </source>
</evidence>
<dbReference type="InterPro" id="IPR029068">
    <property type="entry name" value="Glyas_Bleomycin-R_OHBP_Dase"/>
</dbReference>
<evidence type="ECO:0000256" key="14">
    <source>
        <dbReference type="RuleBase" id="RU000683"/>
    </source>
</evidence>
<dbReference type="PANTHER" id="PTHR21366:SF19">
    <property type="entry name" value="METAPYROCATECHASE"/>
    <property type="match status" value="1"/>
</dbReference>
<dbReference type="GO" id="GO:0008198">
    <property type="term" value="F:ferrous iron binding"/>
    <property type="evidence" value="ECO:0007669"/>
    <property type="project" value="InterPro"/>
</dbReference>
<dbReference type="EMBL" id="CP002344">
    <property type="protein sequence ID" value="ADU51894.1"/>
    <property type="molecule type" value="Genomic_DNA"/>
</dbReference>
<dbReference type="EC" id="1.13.11.2" evidence="4"/>
<dbReference type="Gene3D" id="3.10.180.10">
    <property type="entry name" value="2,3-Dihydroxybiphenyl 1,2-Dioxygenase, domain 1"/>
    <property type="match status" value="2"/>
</dbReference>
<dbReference type="SUPFAM" id="SSF54593">
    <property type="entry name" value="Glyoxalase/Bleomycin resistance protein/Dihydroxybiphenyl dioxygenase"/>
    <property type="match status" value="1"/>
</dbReference>
<keyword evidence="8 14" id="KW-0058">Aromatic hydrocarbons catabolism</keyword>
<feature type="domain" description="VOC" evidence="15">
    <location>
        <begin position="11"/>
        <end position="123"/>
    </location>
</feature>
<dbReference type="GO" id="GO:0018577">
    <property type="term" value="F:catechol 2,3-dioxygenase activity"/>
    <property type="evidence" value="ECO:0007669"/>
    <property type="project" value="UniProtKB-EC"/>
</dbReference>
<evidence type="ECO:0000256" key="1">
    <source>
        <dbReference type="ARBA" id="ARBA00000163"/>
    </source>
</evidence>
<evidence type="ECO:0000256" key="3">
    <source>
        <dbReference type="ARBA" id="ARBA00008784"/>
    </source>
</evidence>
<evidence type="ECO:0000256" key="9">
    <source>
        <dbReference type="ARBA" id="ARBA00022964"/>
    </source>
</evidence>
<dbReference type="OrthoDB" id="9788468at2"/>
<keyword evidence="10 14" id="KW-0560">Oxidoreductase</keyword>
<comment type="cofactor">
    <cofactor evidence="2 14">
        <name>Fe(2+)</name>
        <dbReference type="ChEBI" id="CHEBI:29033"/>
    </cofactor>
</comment>
<evidence type="ECO:0000313" key="16">
    <source>
        <dbReference type="EMBL" id="ADU51894.1"/>
    </source>
</evidence>
<comment type="catalytic activity">
    <reaction evidence="1">
        <text>catechol + O2 = (2Z,4E)-2-hydroxy-6-oxohexa-2,4-dienoate + H(+)</text>
        <dbReference type="Rhea" id="RHEA:17337"/>
        <dbReference type="ChEBI" id="CHEBI:15378"/>
        <dbReference type="ChEBI" id="CHEBI:15379"/>
        <dbReference type="ChEBI" id="CHEBI:18135"/>
        <dbReference type="ChEBI" id="CHEBI:71198"/>
        <dbReference type="EC" id="1.13.11.2"/>
    </reaction>
</comment>
<dbReference type="NCBIfam" id="TIGR03211">
    <property type="entry name" value="catechol_2_3"/>
    <property type="match status" value="1"/>
</dbReference>
<dbReference type="PANTHER" id="PTHR21366">
    <property type="entry name" value="GLYOXALASE FAMILY PROTEIN"/>
    <property type="match status" value="1"/>
</dbReference>
<keyword evidence="7" id="KW-0677">Repeat</keyword>
<accession>E6SI14</accession>
<evidence type="ECO:0000256" key="13">
    <source>
        <dbReference type="ARBA" id="ARBA00031146"/>
    </source>
</evidence>
<keyword evidence="11 14" id="KW-0408">Iron</keyword>
<reference evidence="16 17" key="1">
    <citation type="journal article" date="2010" name="Stand. Genomic Sci.">
        <title>Complete genome sequence of Thermaerobacter marianensis type strain (7p75a).</title>
        <authorList>
            <person name="Han C."/>
            <person name="Gu W."/>
            <person name="Zhang X."/>
            <person name="Lapidus A."/>
            <person name="Nolan M."/>
            <person name="Copeland A."/>
            <person name="Lucas S."/>
            <person name="Del Rio T.G."/>
            <person name="Tice H."/>
            <person name="Cheng J.F."/>
            <person name="Tapia R."/>
            <person name="Goodwin L."/>
            <person name="Pitluck S."/>
            <person name="Pagani I."/>
            <person name="Ivanova N."/>
            <person name="Mavromatis K."/>
            <person name="Mikhailova N."/>
            <person name="Pati A."/>
            <person name="Chen A."/>
            <person name="Palaniappan K."/>
            <person name="Land M."/>
            <person name="Hauser L."/>
            <person name="Chang Y.J."/>
            <person name="Jeffries C.D."/>
            <person name="Schneider S."/>
            <person name="Rohde M."/>
            <person name="Goker M."/>
            <person name="Pukall R."/>
            <person name="Woyke T."/>
            <person name="Bristow J."/>
            <person name="Eisen J.A."/>
            <person name="Markowitz V."/>
            <person name="Hugenholtz P."/>
            <person name="Kyrpides N.C."/>
            <person name="Klenk H.P."/>
            <person name="Detter J.C."/>
        </authorList>
    </citation>
    <scope>NUCLEOTIDE SEQUENCE [LARGE SCALE GENOMIC DNA]</scope>
    <source>
        <strain evidence="17">ATCC 700841 / DSM 12885 / JCM 10246 / 7p75a</strain>
    </source>
</reference>
<evidence type="ECO:0000256" key="4">
    <source>
        <dbReference type="ARBA" id="ARBA00013117"/>
    </source>
</evidence>
<evidence type="ECO:0000256" key="5">
    <source>
        <dbReference type="ARBA" id="ARBA00022190"/>
    </source>
</evidence>
<name>E6SI14_THEM7</name>
<evidence type="ECO:0000256" key="6">
    <source>
        <dbReference type="ARBA" id="ARBA00022723"/>
    </source>
</evidence>
<evidence type="ECO:0000256" key="11">
    <source>
        <dbReference type="ARBA" id="ARBA00023004"/>
    </source>
</evidence>
<keyword evidence="9 14" id="KW-0223">Dioxygenase</keyword>
<organism evidence="16 17">
    <name type="scientific">Thermaerobacter marianensis (strain ATCC 700841 / DSM 12885 / JCM 10246 / 7p75a)</name>
    <dbReference type="NCBI Taxonomy" id="644966"/>
    <lineage>
        <taxon>Bacteria</taxon>
        <taxon>Bacillati</taxon>
        <taxon>Bacillota</taxon>
        <taxon>Clostridia</taxon>
        <taxon>Eubacteriales</taxon>
        <taxon>Clostridiales Family XVII. Incertae Sedis</taxon>
        <taxon>Thermaerobacter</taxon>
    </lineage>
</organism>
<dbReference type="HOGENOM" id="CLU_052361_3_0_9"/>
<dbReference type="Proteomes" id="UP000008915">
    <property type="component" value="Chromosome"/>
</dbReference>
<proteinExistence type="inferred from homology"/>
<evidence type="ECO:0000256" key="12">
    <source>
        <dbReference type="ARBA" id="ARBA00030369"/>
    </source>
</evidence>
<evidence type="ECO:0000256" key="10">
    <source>
        <dbReference type="ARBA" id="ARBA00023002"/>
    </source>
</evidence>
<dbReference type="PROSITE" id="PS00082">
    <property type="entry name" value="EXTRADIOL_DIOXYGENAS"/>
    <property type="match status" value="1"/>
</dbReference>
<dbReference type="eggNOG" id="COG0346">
    <property type="taxonomic scope" value="Bacteria"/>
</dbReference>
<dbReference type="CDD" id="cd09013">
    <property type="entry name" value="BphC-JF8_N_like"/>
    <property type="match status" value="1"/>
</dbReference>
<keyword evidence="17" id="KW-1185">Reference proteome</keyword>
<dbReference type="InterPro" id="IPR004360">
    <property type="entry name" value="Glyas_Fos-R_dOase_dom"/>
</dbReference>
<dbReference type="InterPro" id="IPR037523">
    <property type="entry name" value="VOC_core"/>
</dbReference>
<dbReference type="InterPro" id="IPR017624">
    <property type="entry name" value="Catechol_2-3_dOase"/>
</dbReference>
<keyword evidence="6" id="KW-0479">Metal-binding</keyword>
<sequence length="335" mass="37877">MAERKVPYVAQLAHVEILTPRPEETLWFFKELLGMSETDREGQSVYLRAYEDFYHHTLKVTEAPAAGLGHVAWRASSPQALSEAVARLEAAGFGLGWSDGDLGHGPAYRFRTPDGHAMELLWEVGYYEAPPEQRSLLRNRPQKRPLRGVPVRRIDHVNLMVSEVEVHKQFLVDHLGFHVREVKIGRERREVGAWLSVSPLVHEIAFMRDATGVGGRFHHVAYWYGFPQHLFDLAELCCDHGVRIEAGPGKHGTTQAYFLYVFEPGGNRVELFGDTGYLIFDPDWQTVVWDVANEADLEKSSIWFGPNLPPTFYTYGTPDVQAEPATAPERRVAGD</sequence>
<evidence type="ECO:0000256" key="8">
    <source>
        <dbReference type="ARBA" id="ARBA00022797"/>
    </source>
</evidence>
<reference evidence="17" key="2">
    <citation type="journal article" date="2010" name="Stand. Genomic Sci.">
        <title>Complete genome sequence of Thermaerobacter marianensis type strain (7p75aT).</title>
        <authorList>
            <person name="Han C."/>
            <person name="Gu W."/>
            <person name="Zhang X."/>
            <person name="Lapidus A."/>
            <person name="Nolan M."/>
            <person name="Copeland A."/>
            <person name="Lucas S."/>
            <person name="Glavina Del Rio T."/>
            <person name="Tice H."/>
            <person name="Cheng J."/>
            <person name="Tapia R."/>
            <person name="Goodwin L."/>
            <person name="Pitluck S."/>
            <person name="Pagani I."/>
            <person name="Ivanova N."/>
            <person name="Mavromatis K."/>
            <person name="Mikhailova N."/>
            <person name="Pati A."/>
            <person name="Chen A."/>
            <person name="Palaniappan K."/>
            <person name="Land M."/>
            <person name="Hauser L."/>
            <person name="Chang Y."/>
            <person name="Jeffries C."/>
            <person name="Schneider S."/>
            <person name="Rohde M."/>
            <person name="Goker M."/>
            <person name="Pukall R."/>
            <person name="Woyke T."/>
            <person name="Bristow J."/>
            <person name="Eisen J."/>
            <person name="Markowitz V."/>
            <person name="Hugenholtz P."/>
            <person name="Kyrpides N."/>
            <person name="Klenk H."/>
            <person name="Detter J."/>
        </authorList>
    </citation>
    <scope>NUCLEOTIDE SEQUENCE [LARGE SCALE GENOMIC DNA]</scope>
    <source>
        <strain evidence="17">ATCC 700841 / DSM 12885 / JCM 10246 / 7p75a</strain>
    </source>
</reference>
<dbReference type="Pfam" id="PF00903">
    <property type="entry name" value="Glyoxalase"/>
    <property type="match status" value="2"/>
</dbReference>
<dbReference type="AlphaFoldDB" id="E6SI14"/>
<protein>
    <recommendedName>
        <fullName evidence="5">Metapyrocatechase</fullName>
        <ecNumber evidence="4">1.13.11.2</ecNumber>
    </recommendedName>
    <alternativeName>
        <fullName evidence="13">CatO2ase</fullName>
    </alternativeName>
    <alternativeName>
        <fullName evidence="12">Catechol 2,3-dioxygenase</fullName>
    </alternativeName>
</protein>